<dbReference type="SMR" id="B4JMY6"/>
<dbReference type="EMBL" id="CH916371">
    <property type="protein sequence ID" value="EDV92079.1"/>
    <property type="molecule type" value="Genomic_DNA"/>
</dbReference>
<dbReference type="GO" id="GO:0010484">
    <property type="term" value="F:histone H3 acetyltransferase activity"/>
    <property type="evidence" value="ECO:0007669"/>
    <property type="project" value="TreeGrafter"/>
</dbReference>
<gene>
    <name evidence="4" type="primary">Dgri\GH24713</name>
    <name evidence="4" type="ORF">Dgri_GH24713</name>
</gene>
<dbReference type="GO" id="GO:0140672">
    <property type="term" value="C:ATAC complex"/>
    <property type="evidence" value="ECO:0007669"/>
    <property type="project" value="TreeGrafter"/>
</dbReference>
<evidence type="ECO:0000313" key="4">
    <source>
        <dbReference type="EMBL" id="EDV92079.1"/>
    </source>
</evidence>
<proteinExistence type="predicted"/>
<keyword evidence="1" id="KW-0539">Nucleus</keyword>
<feature type="domain" description="N-acetyltransferase" evidence="3">
    <location>
        <begin position="111"/>
        <end position="262"/>
    </location>
</feature>
<dbReference type="GO" id="GO:0045944">
    <property type="term" value="P:positive regulation of transcription by RNA polymerase II"/>
    <property type="evidence" value="ECO:0007669"/>
    <property type="project" value="TreeGrafter"/>
</dbReference>
<evidence type="ECO:0000256" key="1">
    <source>
        <dbReference type="ARBA" id="ARBA00023242"/>
    </source>
</evidence>
<organism evidence="5">
    <name type="scientific">Drosophila grimshawi</name>
    <name type="common">Hawaiian fruit fly</name>
    <name type="synonym">Idiomyia grimshawi</name>
    <dbReference type="NCBI Taxonomy" id="7222"/>
    <lineage>
        <taxon>Eukaryota</taxon>
        <taxon>Metazoa</taxon>
        <taxon>Ecdysozoa</taxon>
        <taxon>Arthropoda</taxon>
        <taxon>Hexapoda</taxon>
        <taxon>Insecta</taxon>
        <taxon>Pterygota</taxon>
        <taxon>Neoptera</taxon>
        <taxon>Endopterygota</taxon>
        <taxon>Diptera</taxon>
        <taxon>Brachycera</taxon>
        <taxon>Muscomorpha</taxon>
        <taxon>Ephydroidea</taxon>
        <taxon>Drosophilidae</taxon>
        <taxon>Drosophila</taxon>
        <taxon>Hawaiian Drosophila</taxon>
    </lineage>
</organism>
<dbReference type="HOGENOM" id="CLU_829676_0_0_1"/>
<dbReference type="InterPro" id="IPR016181">
    <property type="entry name" value="Acyl_CoA_acyltransferase"/>
</dbReference>
<feature type="compositionally biased region" description="Basic and acidic residues" evidence="2">
    <location>
        <begin position="326"/>
        <end position="335"/>
    </location>
</feature>
<dbReference type="KEGG" id="dgr:6566109"/>
<keyword evidence="5" id="KW-1185">Reference proteome</keyword>
<dbReference type="STRING" id="7222.B4JMY6"/>
<accession>B4JMY6</accession>
<sequence>MIKGDPMWGGNWCESAEERQLLQFHNSDPDDLSMNQMKYESRPAMSTKNDENEPPVVAAVATCCGVRGAPQMRLPLLKSPNKANTANNAVAVENLSNIANDFITLHLFGSSMAKPLDTQSKTSLLALQSIFMGELSPRMPPEYISDVLFDPTSKTLALVKRGQPIGGICFVSFPTQGFIEIVFCAIVSSEQLKGHGGRLMGHMKDYVLSKSLRHLLTYASGPAIGFFRKQSFCTHIRLAGTIYENYIPPAHNGATLMHCELHPTIATRKFKSVVRKQQQVLKEMTVRQENAMQDIRPIASIPALQEIGCQPDEKKEEAEVNADPHQIPHETAIKS</sequence>
<name>B4JMY6_DROGR</name>
<dbReference type="InterPro" id="IPR037800">
    <property type="entry name" value="GCN5"/>
</dbReference>
<reference evidence="4 5" key="1">
    <citation type="journal article" date="2007" name="Nature">
        <title>Evolution of genes and genomes on the Drosophila phylogeny.</title>
        <authorList>
            <consortium name="Drosophila 12 Genomes Consortium"/>
            <person name="Clark A.G."/>
            <person name="Eisen M.B."/>
            <person name="Smith D.R."/>
            <person name="Bergman C.M."/>
            <person name="Oliver B."/>
            <person name="Markow T.A."/>
            <person name="Kaufman T.C."/>
            <person name="Kellis M."/>
            <person name="Gelbart W."/>
            <person name="Iyer V.N."/>
            <person name="Pollard D.A."/>
            <person name="Sackton T.B."/>
            <person name="Larracuente A.M."/>
            <person name="Singh N.D."/>
            <person name="Abad J.P."/>
            <person name="Abt D.N."/>
            <person name="Adryan B."/>
            <person name="Aguade M."/>
            <person name="Akashi H."/>
            <person name="Anderson W.W."/>
            <person name="Aquadro C.F."/>
            <person name="Ardell D.H."/>
            <person name="Arguello R."/>
            <person name="Artieri C.G."/>
            <person name="Barbash D.A."/>
            <person name="Barker D."/>
            <person name="Barsanti P."/>
            <person name="Batterham P."/>
            <person name="Batzoglou S."/>
            <person name="Begun D."/>
            <person name="Bhutkar A."/>
            <person name="Blanco E."/>
            <person name="Bosak S.A."/>
            <person name="Bradley R.K."/>
            <person name="Brand A.D."/>
            <person name="Brent M.R."/>
            <person name="Brooks A.N."/>
            <person name="Brown R.H."/>
            <person name="Butlin R.K."/>
            <person name="Caggese C."/>
            <person name="Calvi B.R."/>
            <person name="Bernardo de Carvalho A."/>
            <person name="Caspi A."/>
            <person name="Castrezana S."/>
            <person name="Celniker S.E."/>
            <person name="Chang J.L."/>
            <person name="Chapple C."/>
            <person name="Chatterji S."/>
            <person name="Chinwalla A."/>
            <person name="Civetta A."/>
            <person name="Clifton S.W."/>
            <person name="Comeron J.M."/>
            <person name="Costello J.C."/>
            <person name="Coyne J.A."/>
            <person name="Daub J."/>
            <person name="David R.G."/>
            <person name="Delcher A.L."/>
            <person name="Delehaunty K."/>
            <person name="Do C.B."/>
            <person name="Ebling H."/>
            <person name="Edwards K."/>
            <person name="Eickbush T."/>
            <person name="Evans J.D."/>
            <person name="Filipski A."/>
            <person name="Findeiss S."/>
            <person name="Freyhult E."/>
            <person name="Fulton L."/>
            <person name="Fulton R."/>
            <person name="Garcia A.C."/>
            <person name="Gardiner A."/>
            <person name="Garfield D.A."/>
            <person name="Garvin B.E."/>
            <person name="Gibson G."/>
            <person name="Gilbert D."/>
            <person name="Gnerre S."/>
            <person name="Godfrey J."/>
            <person name="Good R."/>
            <person name="Gotea V."/>
            <person name="Gravely B."/>
            <person name="Greenberg A.J."/>
            <person name="Griffiths-Jones S."/>
            <person name="Gross S."/>
            <person name="Guigo R."/>
            <person name="Gustafson E.A."/>
            <person name="Haerty W."/>
            <person name="Hahn M.W."/>
            <person name="Halligan D.L."/>
            <person name="Halpern A.L."/>
            <person name="Halter G.M."/>
            <person name="Han M.V."/>
            <person name="Heger A."/>
            <person name="Hillier L."/>
            <person name="Hinrichs A.S."/>
            <person name="Holmes I."/>
            <person name="Hoskins R.A."/>
            <person name="Hubisz M.J."/>
            <person name="Hultmark D."/>
            <person name="Huntley M.A."/>
            <person name="Jaffe D.B."/>
            <person name="Jagadeeshan S."/>
            <person name="Jeck W.R."/>
            <person name="Johnson J."/>
            <person name="Jones C.D."/>
            <person name="Jordan W.C."/>
            <person name="Karpen G.H."/>
            <person name="Kataoka E."/>
            <person name="Keightley P.D."/>
            <person name="Kheradpour P."/>
            <person name="Kirkness E.F."/>
            <person name="Koerich L.B."/>
            <person name="Kristiansen K."/>
            <person name="Kudrna D."/>
            <person name="Kulathinal R.J."/>
            <person name="Kumar S."/>
            <person name="Kwok R."/>
            <person name="Lander E."/>
            <person name="Langley C.H."/>
            <person name="Lapoint R."/>
            <person name="Lazzaro B.P."/>
            <person name="Lee S.J."/>
            <person name="Levesque L."/>
            <person name="Li R."/>
            <person name="Lin C.F."/>
            <person name="Lin M.F."/>
            <person name="Lindblad-Toh K."/>
            <person name="Llopart A."/>
            <person name="Long M."/>
            <person name="Low L."/>
            <person name="Lozovsky E."/>
            <person name="Lu J."/>
            <person name="Luo M."/>
            <person name="Machado C.A."/>
            <person name="Makalowski W."/>
            <person name="Marzo M."/>
            <person name="Matsuda M."/>
            <person name="Matzkin L."/>
            <person name="McAllister B."/>
            <person name="McBride C.S."/>
            <person name="McKernan B."/>
            <person name="McKernan K."/>
            <person name="Mendez-Lago M."/>
            <person name="Minx P."/>
            <person name="Mollenhauer M.U."/>
            <person name="Montooth K."/>
            <person name="Mount S.M."/>
            <person name="Mu X."/>
            <person name="Myers E."/>
            <person name="Negre B."/>
            <person name="Newfeld S."/>
            <person name="Nielsen R."/>
            <person name="Noor M.A."/>
            <person name="O'Grady P."/>
            <person name="Pachter L."/>
            <person name="Papaceit M."/>
            <person name="Parisi M.J."/>
            <person name="Parisi M."/>
            <person name="Parts L."/>
            <person name="Pedersen J.S."/>
            <person name="Pesole G."/>
            <person name="Phillippy A.M."/>
            <person name="Ponting C.P."/>
            <person name="Pop M."/>
            <person name="Porcelli D."/>
            <person name="Powell J.R."/>
            <person name="Prohaska S."/>
            <person name="Pruitt K."/>
            <person name="Puig M."/>
            <person name="Quesneville H."/>
            <person name="Ram K.R."/>
            <person name="Rand D."/>
            <person name="Rasmussen M.D."/>
            <person name="Reed L.K."/>
            <person name="Reenan R."/>
            <person name="Reily A."/>
            <person name="Remington K.A."/>
            <person name="Rieger T.T."/>
            <person name="Ritchie M.G."/>
            <person name="Robin C."/>
            <person name="Rogers Y.H."/>
            <person name="Rohde C."/>
            <person name="Rozas J."/>
            <person name="Rubenfield M.J."/>
            <person name="Ruiz A."/>
            <person name="Russo S."/>
            <person name="Salzberg S.L."/>
            <person name="Sanchez-Gracia A."/>
            <person name="Saranga D.J."/>
            <person name="Sato H."/>
            <person name="Schaeffer S.W."/>
            <person name="Schatz M.C."/>
            <person name="Schlenke T."/>
            <person name="Schwartz R."/>
            <person name="Segarra C."/>
            <person name="Singh R.S."/>
            <person name="Sirot L."/>
            <person name="Sirota M."/>
            <person name="Sisneros N.B."/>
            <person name="Smith C.D."/>
            <person name="Smith T.F."/>
            <person name="Spieth J."/>
            <person name="Stage D.E."/>
            <person name="Stark A."/>
            <person name="Stephan W."/>
            <person name="Strausberg R.L."/>
            <person name="Strempel S."/>
            <person name="Sturgill D."/>
            <person name="Sutton G."/>
            <person name="Sutton G.G."/>
            <person name="Tao W."/>
            <person name="Teichmann S."/>
            <person name="Tobari Y.N."/>
            <person name="Tomimura Y."/>
            <person name="Tsolas J.M."/>
            <person name="Valente V.L."/>
            <person name="Venter E."/>
            <person name="Venter J.C."/>
            <person name="Vicario S."/>
            <person name="Vieira F.G."/>
            <person name="Vilella A.J."/>
            <person name="Villasante A."/>
            <person name="Walenz B."/>
            <person name="Wang J."/>
            <person name="Wasserman M."/>
            <person name="Watts T."/>
            <person name="Wilson D."/>
            <person name="Wilson R.K."/>
            <person name="Wing R.A."/>
            <person name="Wolfner M.F."/>
            <person name="Wong A."/>
            <person name="Wong G.K."/>
            <person name="Wu C.I."/>
            <person name="Wu G."/>
            <person name="Yamamoto D."/>
            <person name="Yang H.P."/>
            <person name="Yang S.P."/>
            <person name="Yorke J.A."/>
            <person name="Yoshida K."/>
            <person name="Zdobnov E."/>
            <person name="Zhang P."/>
            <person name="Zhang Y."/>
            <person name="Zimin A.V."/>
            <person name="Baldwin J."/>
            <person name="Abdouelleil A."/>
            <person name="Abdulkadir J."/>
            <person name="Abebe A."/>
            <person name="Abera B."/>
            <person name="Abreu J."/>
            <person name="Acer S.C."/>
            <person name="Aftuck L."/>
            <person name="Alexander A."/>
            <person name="An P."/>
            <person name="Anderson E."/>
            <person name="Anderson S."/>
            <person name="Arachi H."/>
            <person name="Azer M."/>
            <person name="Bachantsang P."/>
            <person name="Barry A."/>
            <person name="Bayul T."/>
            <person name="Berlin A."/>
            <person name="Bessette D."/>
            <person name="Bloom T."/>
            <person name="Blye J."/>
            <person name="Boguslavskiy L."/>
            <person name="Bonnet C."/>
            <person name="Boukhgalter B."/>
            <person name="Bourzgui I."/>
            <person name="Brown A."/>
            <person name="Cahill P."/>
            <person name="Channer S."/>
            <person name="Cheshatsang Y."/>
            <person name="Chuda L."/>
            <person name="Citroen M."/>
            <person name="Collymore A."/>
            <person name="Cooke P."/>
            <person name="Costello M."/>
            <person name="D'Aco K."/>
            <person name="Daza R."/>
            <person name="De Haan G."/>
            <person name="DeGray S."/>
            <person name="DeMaso C."/>
            <person name="Dhargay N."/>
            <person name="Dooley K."/>
            <person name="Dooley E."/>
            <person name="Doricent M."/>
            <person name="Dorje P."/>
            <person name="Dorjee K."/>
            <person name="Dupes A."/>
            <person name="Elong R."/>
            <person name="Falk J."/>
            <person name="Farina A."/>
            <person name="Faro S."/>
            <person name="Ferguson D."/>
            <person name="Fisher S."/>
            <person name="Foley C.D."/>
            <person name="Franke A."/>
            <person name="Friedrich D."/>
            <person name="Gadbois L."/>
            <person name="Gearin G."/>
            <person name="Gearin C.R."/>
            <person name="Giannoukos G."/>
            <person name="Goode T."/>
            <person name="Graham J."/>
            <person name="Grandbois E."/>
            <person name="Grewal S."/>
            <person name="Gyaltsen K."/>
            <person name="Hafez N."/>
            <person name="Hagos B."/>
            <person name="Hall J."/>
            <person name="Henson C."/>
            <person name="Hollinger A."/>
            <person name="Honan T."/>
            <person name="Huard M.D."/>
            <person name="Hughes L."/>
            <person name="Hurhula B."/>
            <person name="Husby M.E."/>
            <person name="Kamat A."/>
            <person name="Kanga B."/>
            <person name="Kashin S."/>
            <person name="Khazanovich D."/>
            <person name="Kisner P."/>
            <person name="Lance K."/>
            <person name="Lara M."/>
            <person name="Lee W."/>
            <person name="Lennon N."/>
            <person name="Letendre F."/>
            <person name="LeVine R."/>
            <person name="Lipovsky A."/>
            <person name="Liu X."/>
            <person name="Liu J."/>
            <person name="Liu S."/>
            <person name="Lokyitsang T."/>
            <person name="Lokyitsang Y."/>
            <person name="Lubonja R."/>
            <person name="Lui A."/>
            <person name="MacDonald P."/>
            <person name="Magnisalis V."/>
            <person name="Maru K."/>
            <person name="Matthews C."/>
            <person name="McCusker W."/>
            <person name="McDonough S."/>
            <person name="Mehta T."/>
            <person name="Meldrim J."/>
            <person name="Meneus L."/>
            <person name="Mihai O."/>
            <person name="Mihalev A."/>
            <person name="Mihova T."/>
            <person name="Mittelman R."/>
            <person name="Mlenga V."/>
            <person name="Montmayeur A."/>
            <person name="Mulrain L."/>
            <person name="Navidi A."/>
            <person name="Naylor J."/>
            <person name="Negash T."/>
            <person name="Nguyen T."/>
            <person name="Nguyen N."/>
            <person name="Nicol R."/>
            <person name="Norbu C."/>
            <person name="Norbu N."/>
            <person name="Novod N."/>
            <person name="O'Neill B."/>
            <person name="Osman S."/>
            <person name="Markiewicz E."/>
            <person name="Oyono O.L."/>
            <person name="Patti C."/>
            <person name="Phunkhang P."/>
            <person name="Pierre F."/>
            <person name="Priest M."/>
            <person name="Raghuraman S."/>
            <person name="Rege F."/>
            <person name="Reyes R."/>
            <person name="Rise C."/>
            <person name="Rogov P."/>
            <person name="Ross K."/>
            <person name="Ryan E."/>
            <person name="Settipalli S."/>
            <person name="Shea T."/>
            <person name="Sherpa N."/>
            <person name="Shi L."/>
            <person name="Shih D."/>
            <person name="Sparrow T."/>
            <person name="Spaulding J."/>
            <person name="Stalker J."/>
            <person name="Stange-Thomann N."/>
            <person name="Stavropoulos S."/>
            <person name="Stone C."/>
            <person name="Strader C."/>
            <person name="Tesfaye S."/>
            <person name="Thomson T."/>
            <person name="Thoulutsang Y."/>
            <person name="Thoulutsang D."/>
            <person name="Topham K."/>
            <person name="Topping I."/>
            <person name="Tsamla T."/>
            <person name="Vassiliev H."/>
            <person name="Vo A."/>
            <person name="Wangchuk T."/>
            <person name="Wangdi T."/>
            <person name="Weiand M."/>
            <person name="Wilkinson J."/>
            <person name="Wilson A."/>
            <person name="Yadav S."/>
            <person name="Young G."/>
            <person name="Yu Q."/>
            <person name="Zembek L."/>
            <person name="Zhong D."/>
            <person name="Zimmer A."/>
            <person name="Zwirko Z."/>
            <person name="Jaffe D.B."/>
            <person name="Alvarez P."/>
            <person name="Brockman W."/>
            <person name="Butler J."/>
            <person name="Chin C."/>
            <person name="Gnerre S."/>
            <person name="Grabherr M."/>
            <person name="Kleber M."/>
            <person name="Mauceli E."/>
            <person name="MacCallum I."/>
        </authorList>
    </citation>
    <scope>NUCLEOTIDE SEQUENCE [LARGE SCALE GENOMIC DNA]</scope>
    <source>
        <strain evidence="5">Tucson 15287-2541.00</strain>
    </source>
</reference>
<feature type="region of interest" description="Disordered" evidence="2">
    <location>
        <begin position="312"/>
        <end position="335"/>
    </location>
</feature>
<dbReference type="PANTHER" id="PTHR45750:SF3">
    <property type="entry name" value="HISTONE ACETYLTRANSFERASE"/>
    <property type="match status" value="1"/>
</dbReference>
<protein>
    <submittedName>
        <fullName evidence="4">GH24713</fullName>
    </submittedName>
</protein>
<evidence type="ECO:0000259" key="3">
    <source>
        <dbReference type="PROSITE" id="PS51186"/>
    </source>
</evidence>
<evidence type="ECO:0000256" key="2">
    <source>
        <dbReference type="SAM" id="MobiDB-lite"/>
    </source>
</evidence>
<evidence type="ECO:0000313" key="5">
    <source>
        <dbReference type="Proteomes" id="UP000001070"/>
    </source>
</evidence>
<dbReference type="Pfam" id="PF00583">
    <property type="entry name" value="Acetyltransf_1"/>
    <property type="match status" value="1"/>
</dbReference>
<dbReference type="InParanoid" id="B4JMY6"/>
<dbReference type="Gene3D" id="3.40.630.30">
    <property type="match status" value="1"/>
</dbReference>
<dbReference type="eggNOG" id="KOG1472">
    <property type="taxonomic scope" value="Eukaryota"/>
</dbReference>
<dbReference type="PhylomeDB" id="B4JMY6"/>
<dbReference type="SUPFAM" id="SSF55729">
    <property type="entry name" value="Acyl-CoA N-acyltransferases (Nat)"/>
    <property type="match status" value="1"/>
</dbReference>
<dbReference type="PANTHER" id="PTHR45750">
    <property type="entry name" value="GH11602P"/>
    <property type="match status" value="1"/>
</dbReference>
<dbReference type="PROSITE" id="PS51186">
    <property type="entry name" value="GNAT"/>
    <property type="match status" value="1"/>
</dbReference>
<dbReference type="AlphaFoldDB" id="B4JMY6"/>
<dbReference type="OrthoDB" id="1937912at2759"/>
<dbReference type="InterPro" id="IPR000182">
    <property type="entry name" value="GNAT_dom"/>
</dbReference>
<dbReference type="Proteomes" id="UP000001070">
    <property type="component" value="Unassembled WGS sequence"/>
</dbReference>